<sequence>MINKFIFISVVGYQMKCYLHNQMDAVGTCTRCGKAVCSECTLNVNGKIVCKQCAEQLASNPACNTAVNRKEPILSALLTLLLSGLGQIYNGQVKKGLTFLVLDILFAFVLVFLIFGGSIFMGMLTFWVGGMGACCCFPFMILPFIWKLGFIYDAYIVAEQINRGEVVGDWFQ</sequence>
<gene>
    <name evidence="2" type="ORF">RRC85</name>
</gene>
<reference evidence="2 3" key="1">
    <citation type="journal article" date="2006" name="Science">
        <title>Genome of rice cluster I archaea -- the key methane producers in the rice rhizosphere.</title>
        <authorList>
            <person name="Erkel C."/>
            <person name="Kube M."/>
            <person name="Reinhardt R."/>
            <person name="Liesack W."/>
        </authorList>
    </citation>
    <scope>NUCLEOTIDE SEQUENCE [LARGE SCALE GENOMIC DNA]</scope>
    <source>
        <strain evidence="3">DSM 22066 / NBRC 105507 / MRE50</strain>
    </source>
</reference>
<feature type="transmembrane region" description="Helical" evidence="1">
    <location>
        <begin position="97"/>
        <end position="120"/>
    </location>
</feature>
<evidence type="ECO:0000313" key="3">
    <source>
        <dbReference type="Proteomes" id="UP000000663"/>
    </source>
</evidence>
<keyword evidence="1" id="KW-0812">Transmembrane</keyword>
<proteinExistence type="predicted"/>
<dbReference type="AlphaFoldDB" id="Q0W184"/>
<evidence type="ECO:0000313" key="2">
    <source>
        <dbReference type="EMBL" id="CAJ37859.1"/>
    </source>
</evidence>
<organism evidence="2 3">
    <name type="scientific">Methanocella arvoryzae (strain DSM 22066 / NBRC 105507 / MRE50)</name>
    <dbReference type="NCBI Taxonomy" id="351160"/>
    <lineage>
        <taxon>Archaea</taxon>
        <taxon>Methanobacteriati</taxon>
        <taxon>Methanobacteriota</taxon>
        <taxon>Stenosarchaea group</taxon>
        <taxon>Methanomicrobia</taxon>
        <taxon>Methanocellales</taxon>
        <taxon>Methanocellaceae</taxon>
        <taxon>Methanocella</taxon>
    </lineage>
</organism>
<dbReference type="Proteomes" id="UP000000663">
    <property type="component" value="Chromosome"/>
</dbReference>
<feature type="transmembrane region" description="Helical" evidence="1">
    <location>
        <begin position="126"/>
        <end position="146"/>
    </location>
</feature>
<keyword evidence="1" id="KW-1133">Transmembrane helix</keyword>
<name>Q0W184_METAR</name>
<evidence type="ECO:0000256" key="1">
    <source>
        <dbReference type="SAM" id="Phobius"/>
    </source>
</evidence>
<protein>
    <submittedName>
        <fullName evidence="2">Predicted redox-active protein (CxxC motives)</fullName>
    </submittedName>
</protein>
<dbReference type="eggNOG" id="arCOG03293">
    <property type="taxonomic scope" value="Archaea"/>
</dbReference>
<dbReference type="STRING" id="351160.RRC85"/>
<keyword evidence="3" id="KW-1185">Reference proteome</keyword>
<keyword evidence="1" id="KW-0472">Membrane</keyword>
<dbReference type="KEGG" id="rci:RRC85"/>
<accession>Q0W184</accession>
<dbReference type="EMBL" id="AM114193">
    <property type="protein sequence ID" value="CAJ37859.1"/>
    <property type="molecule type" value="Genomic_DNA"/>
</dbReference>